<dbReference type="Proteomes" id="UP000015101">
    <property type="component" value="Unassembled WGS sequence"/>
</dbReference>
<dbReference type="InParanoid" id="T1EP44"/>
<feature type="compositionally biased region" description="Low complexity" evidence="1">
    <location>
        <begin position="23"/>
        <end position="38"/>
    </location>
</feature>
<reference evidence="2 4" key="2">
    <citation type="journal article" date="2013" name="Nature">
        <title>Insights into bilaterian evolution from three spiralian genomes.</title>
        <authorList>
            <person name="Simakov O."/>
            <person name="Marletaz F."/>
            <person name="Cho S.J."/>
            <person name="Edsinger-Gonzales E."/>
            <person name="Havlak P."/>
            <person name="Hellsten U."/>
            <person name="Kuo D.H."/>
            <person name="Larsson T."/>
            <person name="Lv J."/>
            <person name="Arendt D."/>
            <person name="Savage R."/>
            <person name="Osoegawa K."/>
            <person name="de Jong P."/>
            <person name="Grimwood J."/>
            <person name="Chapman J.A."/>
            <person name="Shapiro H."/>
            <person name="Aerts A."/>
            <person name="Otillar R.P."/>
            <person name="Terry A.Y."/>
            <person name="Boore J.L."/>
            <person name="Grigoriev I.V."/>
            <person name="Lindberg D.R."/>
            <person name="Seaver E.C."/>
            <person name="Weisblat D.A."/>
            <person name="Putnam N.H."/>
            <person name="Rokhsar D.S."/>
        </authorList>
    </citation>
    <scope>NUCLEOTIDE SEQUENCE</scope>
</reference>
<evidence type="ECO:0000313" key="3">
    <source>
        <dbReference type="EnsemblMetazoa" id="HelroP159521"/>
    </source>
</evidence>
<evidence type="ECO:0000256" key="1">
    <source>
        <dbReference type="SAM" id="MobiDB-lite"/>
    </source>
</evidence>
<dbReference type="HOGENOM" id="CLU_1671218_0_0_1"/>
<dbReference type="EMBL" id="KB095811">
    <property type="protein sequence ID" value="ESO12932.1"/>
    <property type="molecule type" value="Genomic_DNA"/>
</dbReference>
<reference evidence="3" key="3">
    <citation type="submission" date="2015-06" db="UniProtKB">
        <authorList>
            <consortium name="EnsemblMetazoa"/>
        </authorList>
    </citation>
    <scope>IDENTIFICATION</scope>
</reference>
<dbReference type="GeneID" id="20198344"/>
<sequence>MARSKHGTVTSSIKSRSFVKLKNTNNNNTLNSNNTNNNNTINNNKNTCHHDNTNQNNNISHNNNTIINTNYNNNTNNNDNNINIIKIYQDTMNCFRHQLDGCRGNEKAVNHVNLQTERMWIYEYSCSSTNLKRRLASLKTALINIHFCIKNILISRTI</sequence>
<dbReference type="RefSeq" id="XP_009009652.1">
    <property type="nucleotide sequence ID" value="XM_009011404.1"/>
</dbReference>
<dbReference type="AlphaFoldDB" id="T1EP44"/>
<accession>T1EP44</accession>
<reference evidence="4" key="1">
    <citation type="submission" date="2012-12" db="EMBL/GenBank/DDBJ databases">
        <authorList>
            <person name="Hellsten U."/>
            <person name="Grimwood J."/>
            <person name="Chapman J.A."/>
            <person name="Shapiro H."/>
            <person name="Aerts A."/>
            <person name="Otillar R.P."/>
            <person name="Terry A.Y."/>
            <person name="Boore J.L."/>
            <person name="Simakov O."/>
            <person name="Marletaz F."/>
            <person name="Cho S.-J."/>
            <person name="Edsinger-Gonzales E."/>
            <person name="Havlak P."/>
            <person name="Kuo D.-H."/>
            <person name="Larsson T."/>
            <person name="Lv J."/>
            <person name="Arendt D."/>
            <person name="Savage R."/>
            <person name="Osoegawa K."/>
            <person name="de Jong P."/>
            <person name="Lindberg D.R."/>
            <person name="Seaver E.C."/>
            <person name="Weisblat D.A."/>
            <person name="Putnam N.H."/>
            <person name="Grigoriev I.V."/>
            <person name="Rokhsar D.S."/>
        </authorList>
    </citation>
    <scope>NUCLEOTIDE SEQUENCE</scope>
</reference>
<dbReference type="EMBL" id="AMQM01000265">
    <property type="status" value="NOT_ANNOTATED_CDS"/>
    <property type="molecule type" value="Genomic_DNA"/>
</dbReference>
<dbReference type="CTD" id="20198344"/>
<protein>
    <submittedName>
        <fullName evidence="2 3">Uncharacterized protein</fullName>
    </submittedName>
</protein>
<dbReference type="EnsemblMetazoa" id="HelroT159521">
    <property type="protein sequence ID" value="HelroP159521"/>
    <property type="gene ID" value="HelroG159521"/>
</dbReference>
<organism evidence="3 4">
    <name type="scientific">Helobdella robusta</name>
    <name type="common">Californian leech</name>
    <dbReference type="NCBI Taxonomy" id="6412"/>
    <lineage>
        <taxon>Eukaryota</taxon>
        <taxon>Metazoa</taxon>
        <taxon>Spiralia</taxon>
        <taxon>Lophotrochozoa</taxon>
        <taxon>Annelida</taxon>
        <taxon>Clitellata</taxon>
        <taxon>Hirudinea</taxon>
        <taxon>Rhynchobdellida</taxon>
        <taxon>Glossiphoniidae</taxon>
        <taxon>Helobdella</taxon>
    </lineage>
</organism>
<feature type="region of interest" description="Disordered" evidence="1">
    <location>
        <begin position="1"/>
        <end position="38"/>
    </location>
</feature>
<evidence type="ECO:0000313" key="4">
    <source>
        <dbReference type="Proteomes" id="UP000015101"/>
    </source>
</evidence>
<gene>
    <name evidence="3" type="primary">20198344</name>
    <name evidence="2" type="ORF">HELRODRAFT_159521</name>
</gene>
<evidence type="ECO:0000313" key="2">
    <source>
        <dbReference type="EMBL" id="ESO12932.1"/>
    </source>
</evidence>
<name>T1EP44_HELRO</name>
<proteinExistence type="predicted"/>
<keyword evidence="4" id="KW-1185">Reference proteome</keyword>
<dbReference type="KEGG" id="hro:HELRODRAFT_159521"/>